<dbReference type="AlphaFoldDB" id="A0AAV0WCJ8"/>
<protein>
    <recommendedName>
        <fullName evidence="3">MULE transposase domain-containing protein</fullName>
    </recommendedName>
</protein>
<sequence length="241" mass="27893">MILQSAGMTLRKWCANSPQLIDGIPNTNDETHVVLELKDNDTTKTLGLVWNPRAQGSAQGDKDHPCNKFELHGFCDASMNAYGACIYVRQLQQHYERALMTAVKSIFPESKLCGCWFHFCQSVIRYCRRSLNSVFHLFQNNPEANRVLRMVLALPHLPTEIHPECRFTMSDGFHAIIEYVNQYDHISERLHNFLIGYIQRFWFDQIGSASITVFGSYIQTYNYLESFHRTLLCQIGRHLNI</sequence>
<evidence type="ECO:0008006" key="3">
    <source>
        <dbReference type="Google" id="ProtNLM"/>
    </source>
</evidence>
<dbReference type="Proteomes" id="UP001160148">
    <property type="component" value="Unassembled WGS sequence"/>
</dbReference>
<organism evidence="1 2">
    <name type="scientific">Macrosiphum euphorbiae</name>
    <name type="common">potato aphid</name>
    <dbReference type="NCBI Taxonomy" id="13131"/>
    <lineage>
        <taxon>Eukaryota</taxon>
        <taxon>Metazoa</taxon>
        <taxon>Ecdysozoa</taxon>
        <taxon>Arthropoda</taxon>
        <taxon>Hexapoda</taxon>
        <taxon>Insecta</taxon>
        <taxon>Pterygota</taxon>
        <taxon>Neoptera</taxon>
        <taxon>Paraneoptera</taxon>
        <taxon>Hemiptera</taxon>
        <taxon>Sternorrhyncha</taxon>
        <taxon>Aphidomorpha</taxon>
        <taxon>Aphidoidea</taxon>
        <taxon>Aphididae</taxon>
        <taxon>Macrosiphini</taxon>
        <taxon>Macrosiphum</taxon>
    </lineage>
</organism>
<evidence type="ECO:0000313" key="2">
    <source>
        <dbReference type="Proteomes" id="UP001160148"/>
    </source>
</evidence>
<keyword evidence="2" id="KW-1185">Reference proteome</keyword>
<dbReference type="InterPro" id="IPR008042">
    <property type="entry name" value="Retrotrans_Pao"/>
</dbReference>
<proteinExistence type="predicted"/>
<dbReference type="Pfam" id="PF05380">
    <property type="entry name" value="Peptidase_A17"/>
    <property type="match status" value="1"/>
</dbReference>
<gene>
    <name evidence="1" type="ORF">MEUPH1_LOCUS9524</name>
</gene>
<reference evidence="1 2" key="1">
    <citation type="submission" date="2023-01" db="EMBL/GenBank/DDBJ databases">
        <authorList>
            <person name="Whitehead M."/>
        </authorList>
    </citation>
    <scope>NUCLEOTIDE SEQUENCE [LARGE SCALE GENOMIC DNA]</scope>
</reference>
<dbReference type="EMBL" id="CARXXK010000002">
    <property type="protein sequence ID" value="CAI6353398.1"/>
    <property type="molecule type" value="Genomic_DNA"/>
</dbReference>
<comment type="caution">
    <text evidence="1">The sequence shown here is derived from an EMBL/GenBank/DDBJ whole genome shotgun (WGS) entry which is preliminary data.</text>
</comment>
<name>A0AAV0WCJ8_9HEMI</name>
<accession>A0AAV0WCJ8</accession>
<evidence type="ECO:0000313" key="1">
    <source>
        <dbReference type="EMBL" id="CAI6353398.1"/>
    </source>
</evidence>